<gene>
    <name evidence="4" type="ORF">PXEA_LOCUS9907</name>
</gene>
<dbReference type="Gene3D" id="1.10.10.2660">
    <property type="entry name" value="Ubiquitin-activating enzyme E1, SCCH domain"/>
    <property type="match status" value="1"/>
</dbReference>
<evidence type="ECO:0000313" key="4">
    <source>
        <dbReference type="EMBL" id="VEL16467.1"/>
    </source>
</evidence>
<evidence type="ECO:0000313" key="5">
    <source>
        <dbReference type="Proteomes" id="UP000784294"/>
    </source>
</evidence>
<dbReference type="Proteomes" id="UP000784294">
    <property type="component" value="Unassembled WGS sequence"/>
</dbReference>
<comment type="caution">
    <text evidence="4">The sequence shown here is derived from an EMBL/GenBank/DDBJ whole genome shotgun (WGS) entry which is preliminary data.</text>
</comment>
<accession>A0A3S4ZPA0</accession>
<protein>
    <recommendedName>
        <fullName evidence="3">Ubiquitin-activating enzyme SCCH domain-containing protein</fullName>
    </recommendedName>
</protein>
<feature type="domain" description="Ubiquitin-activating enzyme SCCH" evidence="3">
    <location>
        <begin position="2"/>
        <end position="75"/>
    </location>
</feature>
<dbReference type="OrthoDB" id="6505338at2759"/>
<comment type="similarity">
    <text evidence="1">Belongs to the ubiquitin-activating E1 family.</text>
</comment>
<organism evidence="4 5">
    <name type="scientific">Protopolystoma xenopodis</name>
    <dbReference type="NCBI Taxonomy" id="117903"/>
    <lineage>
        <taxon>Eukaryota</taxon>
        <taxon>Metazoa</taxon>
        <taxon>Spiralia</taxon>
        <taxon>Lophotrochozoa</taxon>
        <taxon>Platyhelminthes</taxon>
        <taxon>Monogenea</taxon>
        <taxon>Polyopisthocotylea</taxon>
        <taxon>Polystomatidea</taxon>
        <taxon>Polystomatidae</taxon>
        <taxon>Protopolystoma</taxon>
    </lineage>
</organism>
<evidence type="ECO:0000259" key="3">
    <source>
        <dbReference type="Pfam" id="PF10585"/>
    </source>
</evidence>
<reference evidence="4" key="1">
    <citation type="submission" date="2018-11" db="EMBL/GenBank/DDBJ databases">
        <authorList>
            <consortium name="Pathogen Informatics"/>
        </authorList>
    </citation>
    <scope>NUCLEOTIDE SEQUENCE</scope>
</reference>
<evidence type="ECO:0000256" key="1">
    <source>
        <dbReference type="ARBA" id="ARBA00005673"/>
    </source>
</evidence>
<dbReference type="InterPro" id="IPR019572">
    <property type="entry name" value="UBA_E1_SCCH"/>
</dbReference>
<name>A0A3S4ZPA0_9PLAT</name>
<dbReference type="Pfam" id="PF10585">
    <property type="entry name" value="UBA_E1_SCCH"/>
    <property type="match status" value="1"/>
</dbReference>
<keyword evidence="5" id="KW-1185">Reference proteome</keyword>
<dbReference type="EMBL" id="CAAALY010028547">
    <property type="protein sequence ID" value="VEL16467.1"/>
    <property type="molecule type" value="Genomic_DNA"/>
</dbReference>
<evidence type="ECO:0000256" key="2">
    <source>
        <dbReference type="ARBA" id="ARBA00043952"/>
    </source>
</evidence>
<comment type="pathway">
    <text evidence="2">Protein modification.</text>
</comment>
<dbReference type="InterPro" id="IPR042063">
    <property type="entry name" value="Ubi_acti_E1_SCCH"/>
</dbReference>
<proteinExistence type="inferred from homology"/>
<sequence>MSAANLRAFMYGLSVCRDSSLVPQLAQSVKIQDFKPRSGVRIAETEAAAEAMLRQASSGGTNADIAKLDVLRKLLPSTGGLHLAQFKVKCIPP</sequence>
<dbReference type="AlphaFoldDB" id="A0A3S4ZPA0"/>